<dbReference type="SUPFAM" id="SSF48150">
    <property type="entry name" value="DNA-glycosylase"/>
    <property type="match status" value="1"/>
</dbReference>
<dbReference type="GO" id="GO:0032993">
    <property type="term" value="C:protein-DNA complex"/>
    <property type="evidence" value="ECO:0007669"/>
    <property type="project" value="TreeGrafter"/>
</dbReference>
<dbReference type="Pfam" id="PF02805">
    <property type="entry name" value="Ada_Zn_binding"/>
    <property type="match status" value="1"/>
</dbReference>
<sequence length="491" mass="53838">MDTAASDPRYRAFQARDARFDGRFFIGVRSTGVYCRPVCVVRTPKAVNCLYFPSAAAAEAGGFRPCLRCRPELAPGWAPQEAGLRYADAAAALIGQGLLDRAGMAALAARLGIGERHLRRVFSERFGVSPIAWAQTQRLLLAKQWLSETALPMTEVAALAGFGSLRRFNALMRARYGMQPSELRERAQRQRATPEASPPLRLAYRPPLDWDWQLRWLAQRALPAMEQVDLPARRYRRTLSVPHAGTLRQGWIEVGPGDANALTLRCAPDLLPAWAEVRTRVRRLLDLDASPQDILAALGPLAQERPGLRLPGAVDGLEAGVRALLEQQVSTAAAATLLGRLVERWGASQPTPWPGLDRRFPDATTLAQVPLDALAALGLPRLRAQAVHALATAVAQGALDLETATDLPDGLARLQALPGVGPWTAGWIAMRAWHWPDVFLATDGALAQRLPGLSPAGREALAERWRPWRSYAVLHLWARQTPWPPDRNLPT</sequence>
<comment type="cofactor">
    <cofactor evidence="2">
        <name>Zn(2+)</name>
        <dbReference type="ChEBI" id="CHEBI:29105"/>
    </cofactor>
</comment>
<evidence type="ECO:0000256" key="3">
    <source>
        <dbReference type="ARBA" id="ARBA00012000"/>
    </source>
</evidence>
<dbReference type="SUPFAM" id="SSF46689">
    <property type="entry name" value="Homeodomain-like"/>
    <property type="match status" value="2"/>
</dbReference>
<dbReference type="Gene3D" id="1.10.1670.10">
    <property type="entry name" value="Helix-hairpin-Helix base-excision DNA repair enzymes (C-terminal)"/>
    <property type="match status" value="1"/>
</dbReference>
<dbReference type="GO" id="GO:0008168">
    <property type="term" value="F:methyltransferase activity"/>
    <property type="evidence" value="ECO:0007669"/>
    <property type="project" value="UniProtKB-KW"/>
</dbReference>
<gene>
    <name evidence="11" type="primary">alkA</name>
    <name evidence="11" type="ORF">G3A44_07025</name>
</gene>
<dbReference type="EC" id="3.2.2.21" evidence="3"/>
<dbReference type="Pfam" id="PF00730">
    <property type="entry name" value="HhH-GPD"/>
    <property type="match status" value="1"/>
</dbReference>
<dbReference type="Gene3D" id="3.30.310.20">
    <property type="entry name" value="DNA-3-methyladenine glycosylase AlkA, N-terminal domain"/>
    <property type="match status" value="1"/>
</dbReference>
<dbReference type="PANTHER" id="PTHR43003">
    <property type="entry name" value="DNA-3-METHYLADENINE GLYCOSYLASE"/>
    <property type="match status" value="1"/>
</dbReference>
<comment type="catalytic activity">
    <reaction evidence="1">
        <text>Hydrolysis of alkylated DNA, releasing 3-methyladenine, 3-methylguanine, 7-methylguanine and 7-methyladenine.</text>
        <dbReference type="EC" id="3.2.2.21"/>
    </reaction>
</comment>
<comment type="caution">
    <text evidence="11">The sequence shown here is derived from an EMBL/GenBank/DDBJ whole genome shotgun (WGS) entry which is preliminary data.</text>
</comment>
<dbReference type="GO" id="GO:0006285">
    <property type="term" value="P:base-excision repair, AP site formation"/>
    <property type="evidence" value="ECO:0007669"/>
    <property type="project" value="TreeGrafter"/>
</dbReference>
<dbReference type="CDD" id="cd00056">
    <property type="entry name" value="ENDO3c"/>
    <property type="match status" value="1"/>
</dbReference>
<evidence type="ECO:0000256" key="8">
    <source>
        <dbReference type="ARBA" id="ARBA00023163"/>
    </source>
</evidence>
<proteinExistence type="predicted"/>
<evidence type="ECO:0000256" key="4">
    <source>
        <dbReference type="ARBA" id="ARBA00022603"/>
    </source>
</evidence>
<evidence type="ECO:0000313" key="12">
    <source>
        <dbReference type="Proteomes" id="UP000484255"/>
    </source>
</evidence>
<evidence type="ECO:0000313" key="11">
    <source>
        <dbReference type="EMBL" id="NDY90946.1"/>
    </source>
</evidence>
<dbReference type="InterPro" id="IPR051912">
    <property type="entry name" value="Alkylbase_DNA_Glycosylase/TA"/>
</dbReference>
<dbReference type="InterPro" id="IPR010316">
    <property type="entry name" value="AlkA_N"/>
</dbReference>
<dbReference type="InterPro" id="IPR035451">
    <property type="entry name" value="Ada-like_dom_sf"/>
</dbReference>
<dbReference type="RefSeq" id="WP_163456805.1">
    <property type="nucleotide sequence ID" value="NZ_JAAGOH010000006.1"/>
</dbReference>
<evidence type="ECO:0000256" key="5">
    <source>
        <dbReference type="ARBA" id="ARBA00022763"/>
    </source>
</evidence>
<dbReference type="Gene3D" id="1.10.340.30">
    <property type="entry name" value="Hypothetical protein, domain 2"/>
    <property type="match status" value="1"/>
</dbReference>
<dbReference type="GO" id="GO:0003700">
    <property type="term" value="F:DNA-binding transcription factor activity"/>
    <property type="evidence" value="ECO:0007669"/>
    <property type="project" value="InterPro"/>
</dbReference>
<dbReference type="Proteomes" id="UP000484255">
    <property type="component" value="Unassembled WGS sequence"/>
</dbReference>
<dbReference type="SMART" id="SM00342">
    <property type="entry name" value="HTH_ARAC"/>
    <property type="match status" value="1"/>
</dbReference>
<name>A0A7C9TLF9_9BURK</name>
<dbReference type="GO" id="GO:0043916">
    <property type="term" value="F:DNA-7-methylguanine glycosylase activity"/>
    <property type="evidence" value="ECO:0007669"/>
    <property type="project" value="TreeGrafter"/>
</dbReference>
<dbReference type="InterPro" id="IPR009057">
    <property type="entry name" value="Homeodomain-like_sf"/>
</dbReference>
<accession>A0A7C9TLF9</accession>
<dbReference type="GO" id="GO:0043565">
    <property type="term" value="F:sequence-specific DNA binding"/>
    <property type="evidence" value="ECO:0007669"/>
    <property type="project" value="InterPro"/>
</dbReference>
<organism evidence="11 12">
    <name type="scientific">Ideonella livida</name>
    <dbReference type="NCBI Taxonomy" id="2707176"/>
    <lineage>
        <taxon>Bacteria</taxon>
        <taxon>Pseudomonadati</taxon>
        <taxon>Pseudomonadota</taxon>
        <taxon>Betaproteobacteria</taxon>
        <taxon>Burkholderiales</taxon>
        <taxon>Sphaerotilaceae</taxon>
        <taxon>Ideonella</taxon>
    </lineage>
</organism>
<dbReference type="Gene3D" id="3.40.10.10">
    <property type="entry name" value="DNA Methylphosphotriester Repair Domain"/>
    <property type="match status" value="1"/>
</dbReference>
<dbReference type="SUPFAM" id="SSF57884">
    <property type="entry name" value="Ada DNA repair protein, N-terminal domain (N-Ada 10)"/>
    <property type="match status" value="1"/>
</dbReference>
<evidence type="ECO:0000259" key="10">
    <source>
        <dbReference type="PROSITE" id="PS01124"/>
    </source>
</evidence>
<dbReference type="PANTHER" id="PTHR43003:SF13">
    <property type="entry name" value="DNA-3-METHYLADENINE GLYCOSYLASE 2"/>
    <property type="match status" value="1"/>
</dbReference>
<keyword evidence="9" id="KW-0234">DNA repair</keyword>
<protein>
    <recommendedName>
        <fullName evidence="3">DNA-3-methyladenine glycosylase II</fullName>
        <ecNumber evidence="3">3.2.2.21</ecNumber>
    </recommendedName>
</protein>
<keyword evidence="12" id="KW-1185">Reference proteome</keyword>
<keyword evidence="5" id="KW-0227">DNA damage</keyword>
<reference evidence="11 12" key="1">
    <citation type="submission" date="2020-02" db="EMBL/GenBank/DDBJ databases">
        <title>Ideonella bacterium strain TBM-1.</title>
        <authorList>
            <person name="Chen W.-M."/>
        </authorList>
    </citation>
    <scope>NUCLEOTIDE SEQUENCE [LARGE SCALE GENOMIC DNA]</scope>
    <source>
        <strain evidence="11 12">TBM-1</strain>
    </source>
</reference>
<dbReference type="Pfam" id="PF06029">
    <property type="entry name" value="AlkA_N"/>
    <property type="match status" value="1"/>
</dbReference>
<evidence type="ECO:0000256" key="6">
    <source>
        <dbReference type="ARBA" id="ARBA00023015"/>
    </source>
</evidence>
<feature type="domain" description="HTH araC/xylS-type" evidence="10">
    <location>
        <begin position="88"/>
        <end position="186"/>
    </location>
</feature>
<dbReference type="GO" id="GO:0006307">
    <property type="term" value="P:DNA alkylation repair"/>
    <property type="evidence" value="ECO:0007669"/>
    <property type="project" value="TreeGrafter"/>
</dbReference>
<evidence type="ECO:0000256" key="9">
    <source>
        <dbReference type="ARBA" id="ARBA00023204"/>
    </source>
</evidence>
<dbReference type="InterPro" id="IPR011257">
    <property type="entry name" value="DNA_glycosylase"/>
</dbReference>
<dbReference type="GO" id="GO:0005737">
    <property type="term" value="C:cytoplasm"/>
    <property type="evidence" value="ECO:0007669"/>
    <property type="project" value="TreeGrafter"/>
</dbReference>
<dbReference type="SUPFAM" id="SSF55945">
    <property type="entry name" value="TATA-box binding protein-like"/>
    <property type="match status" value="1"/>
</dbReference>
<dbReference type="Gene3D" id="1.10.10.60">
    <property type="entry name" value="Homeodomain-like"/>
    <property type="match status" value="1"/>
</dbReference>
<dbReference type="PROSITE" id="PS01124">
    <property type="entry name" value="HTH_ARAC_FAMILY_2"/>
    <property type="match status" value="1"/>
</dbReference>
<dbReference type="GO" id="GO:0032259">
    <property type="term" value="P:methylation"/>
    <property type="evidence" value="ECO:0007669"/>
    <property type="project" value="UniProtKB-KW"/>
</dbReference>
<dbReference type="SMART" id="SM01009">
    <property type="entry name" value="AlkA_N"/>
    <property type="match status" value="1"/>
</dbReference>
<dbReference type="GO" id="GO:0008270">
    <property type="term" value="F:zinc ion binding"/>
    <property type="evidence" value="ECO:0007669"/>
    <property type="project" value="InterPro"/>
</dbReference>
<dbReference type="AlphaFoldDB" id="A0A7C9TLF9"/>
<evidence type="ECO:0000256" key="1">
    <source>
        <dbReference type="ARBA" id="ARBA00000086"/>
    </source>
</evidence>
<keyword evidence="7" id="KW-0010">Activator</keyword>
<dbReference type="Pfam" id="PF12833">
    <property type="entry name" value="HTH_18"/>
    <property type="match status" value="1"/>
</dbReference>
<keyword evidence="4" id="KW-0489">Methyltransferase</keyword>
<dbReference type="InterPro" id="IPR003265">
    <property type="entry name" value="HhH-GPD_domain"/>
</dbReference>
<keyword evidence="8" id="KW-0804">Transcription</keyword>
<dbReference type="InterPro" id="IPR018060">
    <property type="entry name" value="HTH_AraC"/>
</dbReference>
<evidence type="ECO:0000256" key="2">
    <source>
        <dbReference type="ARBA" id="ARBA00001947"/>
    </source>
</evidence>
<keyword evidence="4" id="KW-0808">Transferase</keyword>
<dbReference type="GO" id="GO:0008725">
    <property type="term" value="F:DNA-3-methyladenine glycosylase activity"/>
    <property type="evidence" value="ECO:0007669"/>
    <property type="project" value="TreeGrafter"/>
</dbReference>
<dbReference type="InterPro" id="IPR004026">
    <property type="entry name" value="Ada_DNA_repair_Zn-bd"/>
</dbReference>
<dbReference type="NCBIfam" id="NF007641">
    <property type="entry name" value="PRK10308.1"/>
    <property type="match status" value="1"/>
</dbReference>
<dbReference type="SMART" id="SM00478">
    <property type="entry name" value="ENDO3c"/>
    <property type="match status" value="1"/>
</dbReference>
<dbReference type="InterPro" id="IPR037046">
    <property type="entry name" value="AlkA_N_sf"/>
</dbReference>
<keyword evidence="11" id="KW-0378">Hydrolase</keyword>
<dbReference type="GO" id="GO:0032131">
    <property type="term" value="F:alkylated DNA binding"/>
    <property type="evidence" value="ECO:0007669"/>
    <property type="project" value="TreeGrafter"/>
</dbReference>
<evidence type="ECO:0000256" key="7">
    <source>
        <dbReference type="ARBA" id="ARBA00023159"/>
    </source>
</evidence>
<dbReference type="EMBL" id="JAAGOH010000006">
    <property type="protein sequence ID" value="NDY90946.1"/>
    <property type="molecule type" value="Genomic_DNA"/>
</dbReference>
<keyword evidence="11" id="KW-0326">Glycosidase</keyword>
<keyword evidence="6" id="KW-0805">Transcription regulation</keyword>
<dbReference type="InterPro" id="IPR023170">
    <property type="entry name" value="HhH_base_excis_C"/>
</dbReference>